<dbReference type="PANTHER" id="PTHR22625:SF4">
    <property type="entry name" value="PLEXIN-C1"/>
    <property type="match status" value="1"/>
</dbReference>
<dbReference type="SUPFAM" id="SSF48350">
    <property type="entry name" value="GTPase activation domain, GAP"/>
    <property type="match status" value="1"/>
</dbReference>
<dbReference type="InterPro" id="IPR046800">
    <property type="entry name" value="Plexin_RBD"/>
</dbReference>
<keyword evidence="2" id="KW-0812">Transmembrane</keyword>
<feature type="domain" description="Sema" evidence="4">
    <location>
        <begin position="32"/>
        <end position="410"/>
    </location>
</feature>
<feature type="chain" id="PRO_5043945875" description="Sema domain-containing protein" evidence="3">
    <location>
        <begin position="20"/>
        <end position="1512"/>
    </location>
</feature>
<evidence type="ECO:0000313" key="5">
    <source>
        <dbReference type="EMBL" id="KAK9525496.1"/>
    </source>
</evidence>
<dbReference type="InterPro" id="IPR001627">
    <property type="entry name" value="Semap_dom"/>
</dbReference>
<dbReference type="SMART" id="SM00630">
    <property type="entry name" value="Sema"/>
    <property type="match status" value="1"/>
</dbReference>
<dbReference type="SUPFAM" id="SSF101912">
    <property type="entry name" value="Sema domain"/>
    <property type="match status" value="1"/>
</dbReference>
<dbReference type="GO" id="GO:0005886">
    <property type="term" value="C:plasma membrane"/>
    <property type="evidence" value="ECO:0007669"/>
    <property type="project" value="TreeGrafter"/>
</dbReference>
<dbReference type="PANTHER" id="PTHR22625">
    <property type="entry name" value="PLEXIN"/>
    <property type="match status" value="1"/>
</dbReference>
<feature type="transmembrane region" description="Helical" evidence="2">
    <location>
        <begin position="889"/>
        <end position="909"/>
    </location>
</feature>
<dbReference type="Gene3D" id="1.10.506.10">
    <property type="entry name" value="GTPase Activation - p120gap, domain 1"/>
    <property type="match status" value="1"/>
</dbReference>
<feature type="signal peptide" evidence="3">
    <location>
        <begin position="1"/>
        <end position="19"/>
    </location>
</feature>
<dbReference type="SUPFAM" id="SSF103575">
    <property type="entry name" value="Plexin repeat"/>
    <property type="match status" value="1"/>
</dbReference>
<dbReference type="FunFam" id="3.10.20.90:FF:000429">
    <property type="entry name" value="Plexin C1"/>
    <property type="match status" value="1"/>
</dbReference>
<dbReference type="InterPro" id="IPR036352">
    <property type="entry name" value="Semap_dom_sf"/>
</dbReference>
<dbReference type="InterPro" id="IPR013548">
    <property type="entry name" value="Plexin_cytoplasmic_RasGAP_dom"/>
</dbReference>
<protein>
    <recommendedName>
        <fullName evidence="4">Sema domain-containing protein</fullName>
    </recommendedName>
</protein>
<reference evidence="5 6" key="1">
    <citation type="journal article" date="2024" name="Genome Biol. Evol.">
        <title>Chromosome-level genome assembly of the viviparous eelpout Zoarces viviparus.</title>
        <authorList>
            <person name="Fuhrmann N."/>
            <person name="Brasseur M.V."/>
            <person name="Bakowski C.E."/>
            <person name="Podsiadlowski L."/>
            <person name="Prost S."/>
            <person name="Krehenwinkel H."/>
            <person name="Mayer C."/>
        </authorList>
    </citation>
    <scope>NUCLEOTIDE SEQUENCE [LARGE SCALE GENOMIC DNA]</scope>
    <source>
        <strain evidence="5">NO-MEL_2022_Ind0_liver</strain>
    </source>
</reference>
<dbReference type="GO" id="GO:0017154">
    <property type="term" value="F:semaphorin receptor activity"/>
    <property type="evidence" value="ECO:0007669"/>
    <property type="project" value="InterPro"/>
</dbReference>
<dbReference type="InterPro" id="IPR015943">
    <property type="entry name" value="WD40/YVTN_repeat-like_dom_sf"/>
</dbReference>
<evidence type="ECO:0000313" key="6">
    <source>
        <dbReference type="Proteomes" id="UP001488805"/>
    </source>
</evidence>
<dbReference type="CDD" id="cd00603">
    <property type="entry name" value="IPT_PCSR"/>
    <property type="match status" value="1"/>
</dbReference>
<dbReference type="Pfam" id="PF20170">
    <property type="entry name" value="Plexin_RBD"/>
    <property type="match status" value="1"/>
</dbReference>
<dbReference type="GO" id="GO:0050772">
    <property type="term" value="P:positive regulation of axonogenesis"/>
    <property type="evidence" value="ECO:0007669"/>
    <property type="project" value="TreeGrafter"/>
</dbReference>
<dbReference type="InterPro" id="IPR013783">
    <property type="entry name" value="Ig-like_fold"/>
</dbReference>
<comment type="caution">
    <text evidence="5">The sequence shown here is derived from an EMBL/GenBank/DDBJ whole genome shotgun (WGS) entry which is preliminary data.</text>
</comment>
<dbReference type="EMBL" id="JBCEZU010000134">
    <property type="protein sequence ID" value="KAK9525496.1"/>
    <property type="molecule type" value="Genomic_DNA"/>
</dbReference>
<evidence type="ECO:0000259" key="4">
    <source>
        <dbReference type="SMART" id="SM00630"/>
    </source>
</evidence>
<dbReference type="GO" id="GO:0007399">
    <property type="term" value="P:nervous system development"/>
    <property type="evidence" value="ECO:0007669"/>
    <property type="project" value="UniProtKB-ARBA"/>
</dbReference>
<dbReference type="GO" id="GO:0002116">
    <property type="term" value="C:semaphorin receptor complex"/>
    <property type="evidence" value="ECO:0007669"/>
    <property type="project" value="TreeGrafter"/>
</dbReference>
<dbReference type="GO" id="GO:0007162">
    <property type="term" value="P:negative regulation of cell adhesion"/>
    <property type="evidence" value="ECO:0007669"/>
    <property type="project" value="TreeGrafter"/>
</dbReference>
<evidence type="ECO:0000256" key="1">
    <source>
        <dbReference type="ARBA" id="ARBA00023180"/>
    </source>
</evidence>
<keyword evidence="2" id="KW-0472">Membrane</keyword>
<organism evidence="5 6">
    <name type="scientific">Zoarces viviparus</name>
    <name type="common">Viviparous eelpout</name>
    <name type="synonym">Blennius viviparus</name>
    <dbReference type="NCBI Taxonomy" id="48416"/>
    <lineage>
        <taxon>Eukaryota</taxon>
        <taxon>Metazoa</taxon>
        <taxon>Chordata</taxon>
        <taxon>Craniata</taxon>
        <taxon>Vertebrata</taxon>
        <taxon>Euteleostomi</taxon>
        <taxon>Actinopterygii</taxon>
        <taxon>Neopterygii</taxon>
        <taxon>Teleostei</taxon>
        <taxon>Neoteleostei</taxon>
        <taxon>Acanthomorphata</taxon>
        <taxon>Eupercaria</taxon>
        <taxon>Perciformes</taxon>
        <taxon>Cottioidei</taxon>
        <taxon>Zoarcales</taxon>
        <taxon>Zoarcidae</taxon>
        <taxon>Zoarcinae</taxon>
        <taxon>Zoarces</taxon>
    </lineage>
</organism>
<dbReference type="InterPro" id="IPR031148">
    <property type="entry name" value="Plexin"/>
</dbReference>
<name>A0AAW1ETE0_ZOAVI</name>
<dbReference type="InterPro" id="IPR008936">
    <property type="entry name" value="Rho_GTPase_activation_prot"/>
</dbReference>
<keyword evidence="3" id="KW-0732">Signal</keyword>
<dbReference type="GO" id="GO:0008360">
    <property type="term" value="P:regulation of cell shape"/>
    <property type="evidence" value="ECO:0007669"/>
    <property type="project" value="TreeGrafter"/>
</dbReference>
<dbReference type="Gene3D" id="2.60.40.10">
    <property type="entry name" value="Immunoglobulins"/>
    <property type="match status" value="2"/>
</dbReference>
<dbReference type="Gene3D" id="2.130.10.10">
    <property type="entry name" value="YVTN repeat-like/Quinoprotein amine dehydrogenase"/>
    <property type="match status" value="2"/>
</dbReference>
<dbReference type="GO" id="GO:0030334">
    <property type="term" value="P:regulation of cell migration"/>
    <property type="evidence" value="ECO:0007669"/>
    <property type="project" value="TreeGrafter"/>
</dbReference>
<dbReference type="CDD" id="cd00102">
    <property type="entry name" value="IPT"/>
    <property type="match status" value="1"/>
</dbReference>
<dbReference type="Proteomes" id="UP001488805">
    <property type="component" value="Unassembled WGS sequence"/>
</dbReference>
<sequence length="1512" mass="169941">MLLLLPGLLFVLCGEPARCLEENGGFTFDGDIRHFAVAANTVYVATEEKLYQLSHDLTLVQSLSQRGILTGSDPINDAHFSRVTDTDERNATFGVNILLPFVENDTLISCGVIECGYCEVLDPRNISNVLYREHIQVGSSSTSSASVSFLVDVEQKSTETYILTANQQYDPAKESCSLTPEAVHLHNTNHHQRGSIFSLIGAQSTTSIKRCKGNAEFVDGFQINLIIYIFSNLPSSDENNKVRLIWLEAKTNKQETLQSLRGATLRVSDGGEGSKLLASAVIPGGPPVLWSGVFSVDGGQTNTELVLFDISPDLSGDPGADPDFGNVCPLNRAPPPKTLKPKAVLFRQKYMTSVLAVRQKAWVVFFIGTGDGQLIKLAVDKNYHPTCPRVLYRANDDRQVSPKMLLDQVDLKHVYMPLQNLMKRVPVSDCSTYTNVQDYWSAQDPYCVWCGSHNSCTFEDDCQDTDWISIPDDFQPKMVSYRVTDGSGQITLNIQIHLTVGQEARSNFACQFSEPCSTKSPPPQFPQCTCILSKSTLPAEGLPVTVRFRLGTTQLREELKLFNCSEISGPPTSVLCRRCIEAGCGWNKSVCSWADGGVEYDNVCQMMESGMNIFKPKISSITPSVVSFYGRNHAVLSGYNLSDVTRVRIQADMDCTPHESPVWNHTDVTLTFHIPSANTKGTVNACVLLPDGSCHGNVKIIYQSSPSCTNIVPRSSWISGKRKITLTGSHLDFVEGVMHNHVLQEVSPPQNTNHQNLTYDTPAADKKVSSSTLFLKVANETLPCSITINYYPDPEFTSFTSTRMGNNVRITLQKKPDKLEMSPAELSVWGIKEGNQYPCVMEAKETSNETNFFICEIQSSKTSNAEFQQLLIMYGDQTVTLNLKSSLQLYLLLFLLLIPFIMFAVFLVYRSQQKKLTAKMNKRMEDLELDIRNDIRQGFVDLQTEKTDLMETVGAIPFLDYKHFASRIFFPESESLMALCIKDIGQDAVKVPLDECCQGLSRLLQDQLFLTSMVHALEEQKSFTLKDKCVLASLMTVALHNNLSYLTEVMEALLKALSQQNSNAQPKLLLRRTESTVEKLLTNWMSICLYGFLRESVGQHLFLMVSALTQQTAKGPVDCVTEKALYTLSEDWLLWQAQDFTSLKLKVLFAVGSDGEVSEPLEVSALSCDSVEQVKEKILSTFKAKFGFPYNTPLRDVRIEYEKNGLFVALEEVDASSEVIGEVTMLNTLEHYKVPDGATIKVLSRKNHPPLSPQRSVKDDENFSGKYFHLIDPDVDEDQRKNPERKKLKLKEVHLTKLLSTKVAVHSFVENLFRSVWGTPHSRAPPAIKYFFDFLDTQADTLKITDPDVLHIWKTNSLPLRFWVNILKNPQFVFDMEKTPQLDSCLTVIAQAFMDSFSLSETQLGKHAPTNKLLYAKDIPKFKQEVKAYYKHIREQSQITQSEFKEFLQEESKKHENEFNEAAALRELYKFIQRYFTEIKEKLDKDGAPTELMEQLHHVKSLFDGLKSCSWN</sequence>
<evidence type="ECO:0000256" key="2">
    <source>
        <dbReference type="SAM" id="Phobius"/>
    </source>
</evidence>
<evidence type="ECO:0000256" key="3">
    <source>
        <dbReference type="SAM" id="SignalP"/>
    </source>
</evidence>
<accession>A0AAW1ETE0</accession>
<dbReference type="Gene3D" id="3.10.20.90">
    <property type="entry name" value="Phosphatidylinositol 3-kinase Catalytic Subunit, Chain A, domain 1"/>
    <property type="match status" value="1"/>
</dbReference>
<proteinExistence type="predicted"/>
<keyword evidence="1" id="KW-0325">Glycoprotein</keyword>
<keyword evidence="2" id="KW-1133">Transmembrane helix</keyword>
<dbReference type="Pfam" id="PF08337">
    <property type="entry name" value="Plexin_cytopl"/>
    <property type="match status" value="1"/>
</dbReference>
<keyword evidence="6" id="KW-1185">Reference proteome</keyword>
<gene>
    <name evidence="5" type="ORF">VZT92_016194</name>
</gene>